<comment type="caution">
    <text evidence="2">The sequence shown here is derived from an EMBL/GenBank/DDBJ whole genome shotgun (WGS) entry which is preliminary data.</text>
</comment>
<proteinExistence type="predicted"/>
<dbReference type="EMBL" id="QZFU01000017">
    <property type="protein sequence ID" value="RJO75776.1"/>
    <property type="molecule type" value="Genomic_DNA"/>
</dbReference>
<feature type="domain" description="NAD(P)-binding" evidence="1">
    <location>
        <begin position="7"/>
        <end position="94"/>
    </location>
</feature>
<dbReference type="Proteomes" id="UP000266677">
    <property type="component" value="Unassembled WGS sequence"/>
</dbReference>
<dbReference type="OrthoDB" id="3510772at2"/>
<dbReference type="Gene3D" id="3.40.50.720">
    <property type="entry name" value="NAD(P)-binding Rossmann-like Domain"/>
    <property type="match status" value="1"/>
</dbReference>
<dbReference type="InterPro" id="IPR016040">
    <property type="entry name" value="NAD(P)-bd_dom"/>
</dbReference>
<dbReference type="Pfam" id="PF13460">
    <property type="entry name" value="NAD_binding_10"/>
    <property type="match status" value="1"/>
</dbReference>
<name>A0A3A4KHX2_9NOCA</name>
<evidence type="ECO:0000313" key="2">
    <source>
        <dbReference type="EMBL" id="RJO75776.1"/>
    </source>
</evidence>
<dbReference type="SUPFAM" id="SSF51735">
    <property type="entry name" value="NAD(P)-binding Rossmann-fold domains"/>
    <property type="match status" value="1"/>
</dbReference>
<accession>A0A3A4KHX2</accession>
<dbReference type="PANTHER" id="PTHR43162">
    <property type="match status" value="1"/>
</dbReference>
<dbReference type="PANTHER" id="PTHR43162:SF1">
    <property type="entry name" value="PRESTALK A DIFFERENTIATION PROTEIN A"/>
    <property type="match status" value="1"/>
</dbReference>
<dbReference type="Gene3D" id="3.90.25.10">
    <property type="entry name" value="UDP-galactose 4-epimerase, domain 1"/>
    <property type="match status" value="1"/>
</dbReference>
<reference evidence="2 3" key="1">
    <citation type="submission" date="2018-09" db="EMBL/GenBank/DDBJ databases">
        <title>YIM PH21274 draft genome.</title>
        <authorList>
            <person name="Miao C."/>
        </authorList>
    </citation>
    <scope>NUCLEOTIDE SEQUENCE [LARGE SCALE GENOMIC DNA]</scope>
    <source>
        <strain evidence="2 3">YIM PH 21724</strain>
    </source>
</reference>
<organism evidence="2 3">
    <name type="scientific">Nocardia panacis</name>
    <dbReference type="NCBI Taxonomy" id="2340916"/>
    <lineage>
        <taxon>Bacteria</taxon>
        <taxon>Bacillati</taxon>
        <taxon>Actinomycetota</taxon>
        <taxon>Actinomycetes</taxon>
        <taxon>Mycobacteriales</taxon>
        <taxon>Nocardiaceae</taxon>
        <taxon>Nocardia</taxon>
    </lineage>
</organism>
<gene>
    <name evidence="2" type="ORF">D5S18_13395</name>
</gene>
<dbReference type="InterPro" id="IPR036291">
    <property type="entry name" value="NAD(P)-bd_dom_sf"/>
</dbReference>
<protein>
    <submittedName>
        <fullName evidence="2">NAD-dependent epimerase/dehydratase family protein</fullName>
    </submittedName>
</protein>
<evidence type="ECO:0000313" key="3">
    <source>
        <dbReference type="Proteomes" id="UP000266677"/>
    </source>
</evidence>
<evidence type="ECO:0000259" key="1">
    <source>
        <dbReference type="Pfam" id="PF13460"/>
    </source>
</evidence>
<sequence length="279" mass="29272">MTILVTGATGNIGRKVVDRLLARGADKVRALTKNPAAARLPAGVEAVEGYLRDVSTLPAAFAGVESVYLAPTPETAVDVLALAAKAGVRHVVDLSGEPESWWGGVSAAVENSGLAWTHLWPADFMENTRLWVAQIRATGTVREPNPAAATAPIAMDDIASVAAAALLEPGHEGKAHLLMGPQILTRAEMVRQLGAALGRQIGFVTASREESILAYTSALGAKAQWYVDNVLGYLGEDPQLPTESVAAITGTPGTTFAQWAARYAVELFADAPARALTRK</sequence>
<dbReference type="InterPro" id="IPR051604">
    <property type="entry name" value="Ergot_Alk_Oxidoreductase"/>
</dbReference>
<dbReference type="AlphaFoldDB" id="A0A3A4KHX2"/>
<keyword evidence="3" id="KW-1185">Reference proteome</keyword>
<dbReference type="RefSeq" id="WP_120040778.1">
    <property type="nucleotide sequence ID" value="NZ_QZFU01000017.1"/>
</dbReference>